<evidence type="ECO:0000313" key="2">
    <source>
        <dbReference type="WBParaSite" id="nRc.2.0.1.t45374-RA"/>
    </source>
</evidence>
<proteinExistence type="predicted"/>
<dbReference type="AlphaFoldDB" id="A0A915L2L8"/>
<dbReference type="WBParaSite" id="nRc.2.0.1.t45374-RA">
    <property type="protein sequence ID" value="nRc.2.0.1.t45374-RA"/>
    <property type="gene ID" value="nRc.2.0.1.g45374"/>
</dbReference>
<dbReference type="Proteomes" id="UP000887565">
    <property type="component" value="Unplaced"/>
</dbReference>
<name>A0A915L2L8_ROMCU</name>
<protein>
    <submittedName>
        <fullName evidence="2">Uncharacterized protein</fullName>
    </submittedName>
</protein>
<accession>A0A915L2L8</accession>
<sequence length="105" mass="12224">MTVKIKSQVAKTNVEISQLRKDVTLRPNVRSMQKTLHAVVFENISDGQQAATLKEVSLLNSFKVCNKDFKKCNEIARDVCNRFLKQWIDCSDKNIIQEIQWRIKE</sequence>
<reference evidence="2" key="1">
    <citation type="submission" date="2022-11" db="UniProtKB">
        <authorList>
            <consortium name="WormBaseParasite"/>
        </authorList>
    </citation>
    <scope>IDENTIFICATION</scope>
</reference>
<organism evidence="1 2">
    <name type="scientific">Romanomermis culicivorax</name>
    <name type="common">Nematode worm</name>
    <dbReference type="NCBI Taxonomy" id="13658"/>
    <lineage>
        <taxon>Eukaryota</taxon>
        <taxon>Metazoa</taxon>
        <taxon>Ecdysozoa</taxon>
        <taxon>Nematoda</taxon>
        <taxon>Enoplea</taxon>
        <taxon>Dorylaimia</taxon>
        <taxon>Mermithida</taxon>
        <taxon>Mermithoidea</taxon>
        <taxon>Mermithidae</taxon>
        <taxon>Romanomermis</taxon>
    </lineage>
</organism>
<keyword evidence="1" id="KW-1185">Reference proteome</keyword>
<evidence type="ECO:0000313" key="1">
    <source>
        <dbReference type="Proteomes" id="UP000887565"/>
    </source>
</evidence>